<feature type="region of interest" description="Disordered" evidence="1">
    <location>
        <begin position="144"/>
        <end position="179"/>
    </location>
</feature>
<dbReference type="InterPro" id="IPR008480">
    <property type="entry name" value="DUF761_pln"/>
</dbReference>
<dbReference type="EMBL" id="PQIB02000003">
    <property type="protein sequence ID" value="RLN28092.1"/>
    <property type="molecule type" value="Genomic_DNA"/>
</dbReference>
<feature type="transmembrane region" description="Helical" evidence="2">
    <location>
        <begin position="19"/>
        <end position="39"/>
    </location>
</feature>
<feature type="compositionally biased region" description="Basic and acidic residues" evidence="1">
    <location>
        <begin position="427"/>
        <end position="442"/>
    </location>
</feature>
<organism evidence="4 5">
    <name type="scientific">Panicum miliaceum</name>
    <name type="common">Proso millet</name>
    <name type="synonym">Broomcorn millet</name>
    <dbReference type="NCBI Taxonomy" id="4540"/>
    <lineage>
        <taxon>Eukaryota</taxon>
        <taxon>Viridiplantae</taxon>
        <taxon>Streptophyta</taxon>
        <taxon>Embryophyta</taxon>
        <taxon>Tracheophyta</taxon>
        <taxon>Spermatophyta</taxon>
        <taxon>Magnoliopsida</taxon>
        <taxon>Liliopsida</taxon>
        <taxon>Poales</taxon>
        <taxon>Poaceae</taxon>
        <taxon>PACMAD clade</taxon>
        <taxon>Panicoideae</taxon>
        <taxon>Panicodae</taxon>
        <taxon>Paniceae</taxon>
        <taxon>Panicinae</taxon>
        <taxon>Panicum</taxon>
        <taxon>Panicum sect. Panicum</taxon>
    </lineage>
</organism>
<keyword evidence="5" id="KW-1185">Reference proteome</keyword>
<feature type="domain" description="DUF4408" evidence="3">
    <location>
        <begin position="13"/>
        <end position="41"/>
    </location>
</feature>
<dbReference type="Pfam" id="PF05553">
    <property type="entry name" value="DUF761"/>
    <property type="match status" value="1"/>
</dbReference>
<feature type="compositionally biased region" description="Basic and acidic residues" evidence="1">
    <location>
        <begin position="283"/>
        <end position="315"/>
    </location>
</feature>
<proteinExistence type="predicted"/>
<dbReference type="AlphaFoldDB" id="A0A3L6SUH2"/>
<gene>
    <name evidence="4" type="ORF">C2845_PM05G30890</name>
</gene>
<accession>A0A3L6SUH2</accession>
<feature type="region of interest" description="Disordered" evidence="1">
    <location>
        <begin position="402"/>
        <end position="463"/>
    </location>
</feature>
<dbReference type="PANTHER" id="PTHR33098:SF53">
    <property type="entry name" value="OS05G0540900 PROTEIN"/>
    <property type="match status" value="1"/>
</dbReference>
<evidence type="ECO:0000313" key="4">
    <source>
        <dbReference type="EMBL" id="RLN28092.1"/>
    </source>
</evidence>
<evidence type="ECO:0000259" key="3">
    <source>
        <dbReference type="Pfam" id="PF14364"/>
    </source>
</evidence>
<feature type="region of interest" description="Disordered" evidence="1">
    <location>
        <begin position="276"/>
        <end position="377"/>
    </location>
</feature>
<reference evidence="5" key="1">
    <citation type="journal article" date="2019" name="Nat. Commun.">
        <title>The genome of broomcorn millet.</title>
        <authorList>
            <person name="Zou C."/>
            <person name="Miki D."/>
            <person name="Li D."/>
            <person name="Tang Q."/>
            <person name="Xiao L."/>
            <person name="Rajput S."/>
            <person name="Deng P."/>
            <person name="Jia W."/>
            <person name="Huang R."/>
            <person name="Zhang M."/>
            <person name="Sun Y."/>
            <person name="Hu J."/>
            <person name="Fu X."/>
            <person name="Schnable P.S."/>
            <person name="Li F."/>
            <person name="Zhang H."/>
            <person name="Feng B."/>
            <person name="Zhu X."/>
            <person name="Liu R."/>
            <person name="Schnable J.C."/>
            <person name="Zhu J.-K."/>
            <person name="Zhang H."/>
        </authorList>
    </citation>
    <scope>NUCLEOTIDE SEQUENCE [LARGE SCALE GENOMIC DNA]</scope>
</reference>
<evidence type="ECO:0000256" key="1">
    <source>
        <dbReference type="SAM" id="MobiDB-lite"/>
    </source>
</evidence>
<evidence type="ECO:0000313" key="5">
    <source>
        <dbReference type="Proteomes" id="UP000275267"/>
    </source>
</evidence>
<dbReference type="Pfam" id="PF14364">
    <property type="entry name" value="DUF4408"/>
    <property type="match status" value="1"/>
</dbReference>
<dbReference type="OrthoDB" id="1685070at2759"/>
<keyword evidence="2" id="KW-0812">Transmembrane</keyword>
<protein>
    <submittedName>
        <fullName evidence="4">Neurofilament heavy polypeptide-like</fullName>
    </submittedName>
</protein>
<evidence type="ECO:0000256" key="2">
    <source>
        <dbReference type="SAM" id="Phobius"/>
    </source>
</evidence>
<dbReference type="PANTHER" id="PTHR33098">
    <property type="entry name" value="COTTON FIBER (DUF761)"/>
    <property type="match status" value="1"/>
</dbReference>
<feature type="compositionally biased region" description="Low complexity" evidence="1">
    <location>
        <begin position="403"/>
        <end position="413"/>
    </location>
</feature>
<sequence length="509" mass="56363">MDSADVAAPFGAWASIRGYFTPATLFLVVNLVIGTIALTSRATQQRRRREHHHYHDDGHGHYHLQEPLHPHQQPTYGDHYYQQPEQQILYATPPAPAPLARTSSVLDRLRSFGLYRFRSGDFPPEYGAAAGPNHAQDAFAPVEEETATEQAHYARSQPEPAPAREERRSAARVRKSGAEVRKAQAVRAPARVVEAVAEDDSVDARAEEFTASFRREPSPLQQEYNYQEEYVPPPARVRAPAPAPLARTSSVMDRLRSLGLYGFLAPEQPAAASIPANAPAAAVEKKQAQSHYDRSRSEPAWEQGSNKERKPEAKSKMAKSSSETRKAAAPSRVEEALAGESVDARAEAFIDSFKQQQAQHHREDEYVPPPAPAPLSRAPSVLERLRSFSLYRFRSGDLGPDLPAAAAKSTPPAADEKKQAAAHYGRSRSEPAREQGKKEPRMSKSSSVVAEEEPAAEADQGVDARADDFINKFRQQLHLQRLNSLLNYKSPARTEEEIEEFPFRHAGIG</sequence>
<dbReference type="Proteomes" id="UP000275267">
    <property type="component" value="Unassembled WGS sequence"/>
</dbReference>
<comment type="caution">
    <text evidence="4">The sequence shown here is derived from an EMBL/GenBank/DDBJ whole genome shotgun (WGS) entry which is preliminary data.</text>
</comment>
<dbReference type="InterPro" id="IPR025520">
    <property type="entry name" value="DUF4408"/>
</dbReference>
<keyword evidence="2" id="KW-1133">Transmembrane helix</keyword>
<keyword evidence="2" id="KW-0472">Membrane</keyword>
<name>A0A3L6SUH2_PANMI</name>